<dbReference type="EMBL" id="CP163433">
    <property type="protein sequence ID" value="XDQ17583.1"/>
    <property type="molecule type" value="Genomic_DNA"/>
</dbReference>
<gene>
    <name evidence="2" type="ORF">AB5J48_05290</name>
</gene>
<evidence type="ECO:0000313" key="2">
    <source>
        <dbReference type="EMBL" id="XDQ17583.1"/>
    </source>
</evidence>
<sequence>MTEDLLPALTARATEAAHARDPACSCAAAATLAHRDDATVVRHAAAVAKAHAPGTDPAELTLRLAVAARLPGVLLPPLAPAPAALHGRPVTYWPYGMPVDPDDPDAAPWEEAGVLLARLHRAPLRETVPSMRGPEKAARAVALLHHTAPRHPAAGPVLDAWADLPPWARGEAPAPEPTRLCHGDFHLGQLVRDPAPGSPWLLIDVDDLGAGPPVWDLARPAAWYAVGMLDPDAWHRFLTAYRAAGGPAVPPDGDPWAELDVPARALTAQTAARAVTKAAAAGRPLDEVEEWLVDACARMRSVTAAAPGGPGRDFPT</sequence>
<dbReference type="Pfam" id="PF01636">
    <property type="entry name" value="APH"/>
    <property type="match status" value="1"/>
</dbReference>
<dbReference type="Gene3D" id="3.90.1200.10">
    <property type="match status" value="1"/>
</dbReference>
<reference evidence="2" key="1">
    <citation type="submission" date="2024-07" db="EMBL/GenBank/DDBJ databases">
        <authorList>
            <person name="Yu S.T."/>
        </authorList>
    </citation>
    <scope>NUCLEOTIDE SEQUENCE</scope>
    <source>
        <strain evidence="2">R17</strain>
    </source>
</reference>
<organism evidence="2">
    <name type="scientific">Streptomyces sp. R17</name>
    <dbReference type="NCBI Taxonomy" id="3238626"/>
    <lineage>
        <taxon>Bacteria</taxon>
        <taxon>Bacillati</taxon>
        <taxon>Actinomycetota</taxon>
        <taxon>Actinomycetes</taxon>
        <taxon>Kitasatosporales</taxon>
        <taxon>Streptomycetaceae</taxon>
        <taxon>Streptomyces</taxon>
    </lineage>
</organism>
<dbReference type="RefSeq" id="WP_242783105.1">
    <property type="nucleotide sequence ID" value="NZ_CP163433.1"/>
</dbReference>
<proteinExistence type="predicted"/>
<evidence type="ECO:0000259" key="1">
    <source>
        <dbReference type="Pfam" id="PF01636"/>
    </source>
</evidence>
<feature type="domain" description="Aminoglycoside phosphotransferase" evidence="1">
    <location>
        <begin position="51"/>
        <end position="248"/>
    </location>
</feature>
<dbReference type="AlphaFoldDB" id="A0AB39NJ90"/>
<dbReference type="SUPFAM" id="SSF56112">
    <property type="entry name" value="Protein kinase-like (PK-like)"/>
    <property type="match status" value="1"/>
</dbReference>
<protein>
    <submittedName>
        <fullName evidence="2">Aminoglycoside phosphotransferase family protein</fullName>
    </submittedName>
</protein>
<name>A0AB39NJ90_9ACTN</name>
<accession>A0AB39NJ90</accession>
<dbReference type="InterPro" id="IPR011009">
    <property type="entry name" value="Kinase-like_dom_sf"/>
</dbReference>
<dbReference type="InterPro" id="IPR002575">
    <property type="entry name" value="Aminoglycoside_PTrfase"/>
</dbReference>